<evidence type="ECO:0000256" key="1">
    <source>
        <dbReference type="SAM" id="MobiDB-lite"/>
    </source>
</evidence>
<evidence type="ECO:0000313" key="5">
    <source>
        <dbReference type="WBParaSite" id="GPUH_0000647301-mRNA-1"/>
    </source>
</evidence>
<dbReference type="Proteomes" id="UP000271098">
    <property type="component" value="Unassembled WGS sequence"/>
</dbReference>
<accession>A0A183DCM3</accession>
<protein>
    <submittedName>
        <fullName evidence="5">Secreted protein</fullName>
    </submittedName>
</protein>
<name>A0A183DCM3_9BILA</name>
<keyword evidence="2" id="KW-0732">Signal</keyword>
<feature type="chain" id="PRO_5043138691" evidence="2">
    <location>
        <begin position="19"/>
        <end position="94"/>
    </location>
</feature>
<evidence type="ECO:0000313" key="3">
    <source>
        <dbReference type="EMBL" id="VDK54850.1"/>
    </source>
</evidence>
<feature type="region of interest" description="Disordered" evidence="1">
    <location>
        <begin position="24"/>
        <end position="50"/>
    </location>
</feature>
<dbReference type="AlphaFoldDB" id="A0A183DCM3"/>
<gene>
    <name evidence="3" type="ORF">GPUH_LOCUS6463</name>
</gene>
<feature type="signal peptide" evidence="2">
    <location>
        <begin position="1"/>
        <end position="18"/>
    </location>
</feature>
<keyword evidence="4" id="KW-1185">Reference proteome</keyword>
<reference evidence="3 4" key="2">
    <citation type="submission" date="2018-11" db="EMBL/GenBank/DDBJ databases">
        <authorList>
            <consortium name="Pathogen Informatics"/>
        </authorList>
    </citation>
    <scope>NUCLEOTIDE SEQUENCE [LARGE SCALE GENOMIC DNA]</scope>
</reference>
<reference evidence="5" key="1">
    <citation type="submission" date="2016-06" db="UniProtKB">
        <authorList>
            <consortium name="WormBaseParasite"/>
        </authorList>
    </citation>
    <scope>IDENTIFICATION</scope>
</reference>
<sequence>MTLLASWFLFLIFSVCKAQDDAFMEGSGEGSGEDPERANQEPVNPGLTSPEFGLANHRKAPIIQQIDDNNEAIETTIVTSTKYIFLKRHQTLIV</sequence>
<proteinExistence type="predicted"/>
<dbReference type="WBParaSite" id="GPUH_0000647301-mRNA-1">
    <property type="protein sequence ID" value="GPUH_0000647301-mRNA-1"/>
    <property type="gene ID" value="GPUH_0000647301"/>
</dbReference>
<dbReference type="EMBL" id="UYRT01015241">
    <property type="protein sequence ID" value="VDK54850.1"/>
    <property type="molecule type" value="Genomic_DNA"/>
</dbReference>
<evidence type="ECO:0000313" key="4">
    <source>
        <dbReference type="Proteomes" id="UP000271098"/>
    </source>
</evidence>
<evidence type="ECO:0000256" key="2">
    <source>
        <dbReference type="SAM" id="SignalP"/>
    </source>
</evidence>
<organism evidence="5">
    <name type="scientific">Gongylonema pulchrum</name>
    <dbReference type="NCBI Taxonomy" id="637853"/>
    <lineage>
        <taxon>Eukaryota</taxon>
        <taxon>Metazoa</taxon>
        <taxon>Ecdysozoa</taxon>
        <taxon>Nematoda</taxon>
        <taxon>Chromadorea</taxon>
        <taxon>Rhabditida</taxon>
        <taxon>Spirurina</taxon>
        <taxon>Spiruromorpha</taxon>
        <taxon>Spiruroidea</taxon>
        <taxon>Gongylonematidae</taxon>
        <taxon>Gongylonema</taxon>
    </lineage>
</organism>